<dbReference type="InterPro" id="IPR036299">
    <property type="entry name" value="Polyketide_synth_docking_sf"/>
</dbReference>
<evidence type="ECO:0000256" key="2">
    <source>
        <dbReference type="ARBA" id="ARBA00022450"/>
    </source>
</evidence>
<evidence type="ECO:0000256" key="7">
    <source>
        <dbReference type="ARBA" id="ARBA00023315"/>
    </source>
</evidence>
<dbReference type="SUPFAM" id="SSF101173">
    <property type="entry name" value="Docking domain B of the erythromycin polyketide synthase (DEBS)"/>
    <property type="match status" value="1"/>
</dbReference>
<gene>
    <name evidence="11" type="ORF">ACFQZM_40970</name>
</gene>
<keyword evidence="3" id="KW-0597">Phosphoprotein</keyword>
<dbReference type="Gene3D" id="3.30.70.3290">
    <property type="match status" value="1"/>
</dbReference>
<dbReference type="PROSITE" id="PS00012">
    <property type="entry name" value="PHOSPHOPANTETHEINE"/>
    <property type="match status" value="1"/>
</dbReference>
<dbReference type="PROSITE" id="PS00606">
    <property type="entry name" value="KS3_1"/>
    <property type="match status" value="1"/>
</dbReference>
<dbReference type="Pfam" id="PF02801">
    <property type="entry name" value="Ketoacyl-synt_C"/>
    <property type="match status" value="1"/>
</dbReference>
<feature type="domain" description="Carrier" evidence="9">
    <location>
        <begin position="1471"/>
        <end position="1546"/>
    </location>
</feature>
<evidence type="ECO:0000256" key="6">
    <source>
        <dbReference type="ARBA" id="ARBA00023268"/>
    </source>
</evidence>
<dbReference type="Gene3D" id="3.40.47.10">
    <property type="match status" value="1"/>
</dbReference>
<dbReference type="InterPro" id="IPR015083">
    <property type="entry name" value="NorB/c/GfsB-D-like_docking"/>
</dbReference>
<dbReference type="SMART" id="SM00822">
    <property type="entry name" value="PKS_KR"/>
    <property type="match status" value="1"/>
</dbReference>
<accession>A0ABW2XX12</accession>
<evidence type="ECO:0000256" key="3">
    <source>
        <dbReference type="ARBA" id="ARBA00022553"/>
    </source>
</evidence>
<dbReference type="EMBL" id="JBHTGP010000024">
    <property type="protein sequence ID" value="MFD0690921.1"/>
    <property type="molecule type" value="Genomic_DNA"/>
</dbReference>
<dbReference type="InterPro" id="IPR016036">
    <property type="entry name" value="Malonyl_transacylase_ACP-bd"/>
</dbReference>
<evidence type="ECO:0000256" key="8">
    <source>
        <dbReference type="SAM" id="MobiDB-lite"/>
    </source>
</evidence>
<dbReference type="InterPro" id="IPR032821">
    <property type="entry name" value="PKS_assoc"/>
</dbReference>
<dbReference type="InterPro" id="IPR016039">
    <property type="entry name" value="Thiolase-like"/>
</dbReference>
<comment type="cofactor">
    <cofactor evidence="1">
        <name>pantetheine 4'-phosphate</name>
        <dbReference type="ChEBI" id="CHEBI:47942"/>
    </cofactor>
</comment>
<dbReference type="InterPro" id="IPR036736">
    <property type="entry name" value="ACP-like_sf"/>
</dbReference>
<feature type="compositionally biased region" description="Acidic residues" evidence="8">
    <location>
        <begin position="459"/>
        <end position="473"/>
    </location>
</feature>
<feature type="region of interest" description="Disordered" evidence="8">
    <location>
        <begin position="459"/>
        <end position="480"/>
    </location>
</feature>
<dbReference type="InterPro" id="IPR014030">
    <property type="entry name" value="Ketoacyl_synth_N"/>
</dbReference>
<dbReference type="Proteomes" id="UP001597063">
    <property type="component" value="Unassembled WGS sequence"/>
</dbReference>
<proteinExistence type="predicted"/>
<dbReference type="InterPro" id="IPR014043">
    <property type="entry name" value="Acyl_transferase_dom"/>
</dbReference>
<evidence type="ECO:0000313" key="11">
    <source>
        <dbReference type="EMBL" id="MFD0690921.1"/>
    </source>
</evidence>
<evidence type="ECO:0000259" key="9">
    <source>
        <dbReference type="PROSITE" id="PS50075"/>
    </source>
</evidence>
<dbReference type="Pfam" id="PF00550">
    <property type="entry name" value="PP-binding"/>
    <property type="match status" value="1"/>
</dbReference>
<dbReference type="Pfam" id="PF00698">
    <property type="entry name" value="Acyl_transf_1"/>
    <property type="match status" value="1"/>
</dbReference>
<name>A0ABW2XX12_9ACTN</name>
<dbReference type="InterPro" id="IPR014031">
    <property type="entry name" value="Ketoacyl_synth_C"/>
</dbReference>
<dbReference type="Gene3D" id="3.40.50.720">
    <property type="entry name" value="NAD(P)-binding Rossmann-like Domain"/>
    <property type="match status" value="1"/>
</dbReference>
<dbReference type="Pfam" id="PF00109">
    <property type="entry name" value="ketoacyl-synt"/>
    <property type="match status" value="1"/>
</dbReference>
<dbReference type="SUPFAM" id="SSF53901">
    <property type="entry name" value="Thiolase-like"/>
    <property type="match status" value="1"/>
</dbReference>
<dbReference type="PANTHER" id="PTHR43775:SF51">
    <property type="entry name" value="INACTIVE PHENOLPHTHIOCEROL SYNTHESIS POLYKETIDE SYNTHASE TYPE I PKS1-RELATED"/>
    <property type="match status" value="1"/>
</dbReference>
<dbReference type="InterPro" id="IPR041618">
    <property type="entry name" value="PKS_DE"/>
</dbReference>
<dbReference type="InterPro" id="IPR013968">
    <property type="entry name" value="PKS_KR"/>
</dbReference>
<reference evidence="12" key="1">
    <citation type="journal article" date="2019" name="Int. J. Syst. Evol. Microbiol.">
        <title>The Global Catalogue of Microorganisms (GCM) 10K type strain sequencing project: providing services to taxonomists for standard genome sequencing and annotation.</title>
        <authorList>
            <consortium name="The Broad Institute Genomics Platform"/>
            <consortium name="The Broad Institute Genome Sequencing Center for Infectious Disease"/>
            <person name="Wu L."/>
            <person name="Ma J."/>
        </authorList>
    </citation>
    <scope>NUCLEOTIDE SEQUENCE [LARGE SCALE GENOMIC DNA]</scope>
    <source>
        <strain evidence="12">JCM 9371</strain>
    </source>
</reference>
<keyword evidence="5" id="KW-0045">Antibiotic biosynthesis</keyword>
<dbReference type="RefSeq" id="WP_131756404.1">
    <property type="nucleotide sequence ID" value="NZ_CAACUY010000016.1"/>
</dbReference>
<dbReference type="InterPro" id="IPR050091">
    <property type="entry name" value="PKS_NRPS_Biosynth_Enz"/>
</dbReference>
<dbReference type="CDD" id="cd08952">
    <property type="entry name" value="KR_1_SDR_x"/>
    <property type="match status" value="1"/>
</dbReference>
<dbReference type="SUPFAM" id="SSF55048">
    <property type="entry name" value="Probable ACP-binding domain of malonyl-CoA ACP transacylase"/>
    <property type="match status" value="1"/>
</dbReference>
<dbReference type="InterPro" id="IPR057326">
    <property type="entry name" value="KR_dom"/>
</dbReference>
<dbReference type="SMART" id="SM00827">
    <property type="entry name" value="PKS_AT"/>
    <property type="match status" value="1"/>
</dbReference>
<dbReference type="InterPro" id="IPR020806">
    <property type="entry name" value="PKS_PP-bd"/>
</dbReference>
<organism evidence="11 12">
    <name type="scientific">Actinomadura fibrosa</name>
    <dbReference type="NCBI Taxonomy" id="111802"/>
    <lineage>
        <taxon>Bacteria</taxon>
        <taxon>Bacillati</taxon>
        <taxon>Actinomycetota</taxon>
        <taxon>Actinomycetes</taxon>
        <taxon>Streptosporangiales</taxon>
        <taxon>Thermomonosporaceae</taxon>
        <taxon>Actinomadura</taxon>
    </lineage>
</organism>
<dbReference type="Gene3D" id="3.40.366.10">
    <property type="entry name" value="Malonyl-Coenzyme A Acyl Carrier Protein, domain 2"/>
    <property type="match status" value="1"/>
</dbReference>
<dbReference type="SUPFAM" id="SSF51735">
    <property type="entry name" value="NAD(P)-binding Rossmann-fold domains"/>
    <property type="match status" value="2"/>
</dbReference>
<dbReference type="Gene3D" id="6.10.140.1830">
    <property type="match status" value="1"/>
</dbReference>
<dbReference type="InterPro" id="IPR016035">
    <property type="entry name" value="Acyl_Trfase/lysoPLipase"/>
</dbReference>
<dbReference type="PROSITE" id="PS50075">
    <property type="entry name" value="CARRIER"/>
    <property type="match status" value="1"/>
</dbReference>
<dbReference type="Gene3D" id="1.10.1200.10">
    <property type="entry name" value="ACP-like"/>
    <property type="match status" value="1"/>
</dbReference>
<dbReference type="InterPro" id="IPR020841">
    <property type="entry name" value="PKS_Beta-ketoAc_synthase_dom"/>
</dbReference>
<keyword evidence="6" id="KW-0511">Multifunctional enzyme</keyword>
<keyword evidence="7" id="KW-0012">Acyltransferase</keyword>
<evidence type="ECO:0000256" key="1">
    <source>
        <dbReference type="ARBA" id="ARBA00001957"/>
    </source>
</evidence>
<dbReference type="Pfam" id="PF08990">
    <property type="entry name" value="Docking"/>
    <property type="match status" value="1"/>
</dbReference>
<dbReference type="CDD" id="cd00833">
    <property type="entry name" value="PKS"/>
    <property type="match status" value="1"/>
</dbReference>
<keyword evidence="4" id="KW-0808">Transferase</keyword>
<dbReference type="SMART" id="SM00825">
    <property type="entry name" value="PKS_KS"/>
    <property type="match status" value="1"/>
</dbReference>
<dbReference type="PROSITE" id="PS52004">
    <property type="entry name" value="KS3_2"/>
    <property type="match status" value="1"/>
</dbReference>
<evidence type="ECO:0000313" key="12">
    <source>
        <dbReference type="Proteomes" id="UP001597063"/>
    </source>
</evidence>
<dbReference type="InterPro" id="IPR001227">
    <property type="entry name" value="Ac_transferase_dom_sf"/>
</dbReference>
<dbReference type="InterPro" id="IPR009081">
    <property type="entry name" value="PP-bd_ACP"/>
</dbReference>
<keyword evidence="12" id="KW-1185">Reference proteome</keyword>
<dbReference type="SUPFAM" id="SSF47336">
    <property type="entry name" value="ACP-like"/>
    <property type="match status" value="1"/>
</dbReference>
<dbReference type="InterPro" id="IPR036291">
    <property type="entry name" value="NAD(P)-bd_dom_sf"/>
</dbReference>
<dbReference type="SMART" id="SM01294">
    <property type="entry name" value="PKS_PP_betabranch"/>
    <property type="match status" value="1"/>
</dbReference>
<keyword evidence="2" id="KW-0596">Phosphopantetheine</keyword>
<dbReference type="InterPro" id="IPR018201">
    <property type="entry name" value="Ketoacyl_synth_AS"/>
</dbReference>
<dbReference type="Pfam" id="PF18369">
    <property type="entry name" value="PKS_DE"/>
    <property type="match status" value="1"/>
</dbReference>
<dbReference type="PANTHER" id="PTHR43775">
    <property type="entry name" value="FATTY ACID SYNTHASE"/>
    <property type="match status" value="1"/>
</dbReference>
<sequence length="1627" mass="172128">MSTTEDKLRQYLKRVTLDLGRTRQRLREAEERSREPLAVVSMACRLPGGVRSPEDLWDLVSSGRDAIGEFPADRGWDLENLYHPDPDHPGTSYTRHGGFVPDATDFDAGFFSISPREALAAEPQQRVLLETAWEALEGARIDPNSLKGTETGVFAGISSQDYHTGLGPHDEVEGYIATGSLGSVVSGRVAYTLGLEGPAVTVDTACSSSLVAIHLACNALRRGECDLALAGGVTVLATPTVFVEFSRQRGLSPDGRCKAFAASADGTGFAEGVGLLLLERLSDAQRNGHRVLAVIRGSAINQDGASNGLSAPNDVAQERVIRRALADARLPSSEVDAVEAHGTGTKLGDPIEAQALLATYGQGRAEERPLWLGSVKSNIGHTQAAAGVAGVIKMVMALRHGVLPASLHIDEPSEFVEWDGGGVRLLSEARPWPEAGRPRRAGVSSFGFSGTNAHLIVEEAPEPESEPESEPEADSGRGAAAGAGVVPWVVSARSEEALRAQAQRLSEHVAAHAELSPADVGWSLVRSRSVFEHRAVVVGGDPGPGLAALASGQVHPDVVAGVVGESGPGPVLVFPGQGSQWVGMGAQLLGQSAVFAARMAECEQALAPHVDWSLSQVIGGDGADLARVDVVQPVLWAIMVSLAAVWADHGVVPAAVVGHSQGEIAAACVAGALSLEDAARVVAVRSKALRQLSGGGAMASLGLSAEQTQTLLNTTAQDGVQDGVQVAAVNSPSATVISGPPEQIQQVVTAAQEQGLRARVIDVDYASHGPQVDQITDHLTHTLTGIEPAATQVAFYSTVTGQRQDGDLLDTAYWVTNLRRPVRFADTLTTLLHDGYRVFIEVSPHPVLTPAIEDCADRTDLRVTTTPTLRRDHGDLTQITRAAATLFTTGTPIDWTRWFLTDPPPTLIDLPTYPFQRKRYWLPDGTPSLAVPGPQDEEEARFWTAVERGDAEALSDALALAEDDDGRSSLDAVLPVLSRWRRERRDRSAADSWRHRVEWRRVAAGPAGRPPAGSWLIVRPRDVAGDWARACAAALDAGGCRVSHLDIDPEVGRADLGAALRERFAAVDAPPLRVLSLLALDEGKDGFRGLTASLTLLQALVDAGAETSLWAVTCGAVSAGDDGGPERPAQARLWGLGRVAALEHPAVWGGLVDLPPAPSDLDPVHLREALGREDGEDQMALRPAGVLGRRLVEDPLGADQPRLEWRPAGAVLVNGGLDGPAGWVARWLAEHGAEPVFVLDPAGAASETPGVTVVDSVPADADIRMLVHATASGALAPLCETTPEALAEAVRASLGAVLDVEERGGLRAGDTVVHFSSVAATWGSRDHGAYAAAAAHLDALAQRRRASGVHAVSVAWGMWDVPDDEAEQAGRVRPHIERARRQGLVPMRPGTAFTALHRILQRDDPYTVVADIAWRRFAALFTLERRTRLFDELPAAMEVIGTARGSGEEAAEAVEALRRELAARPEAERHGVLLALVRSHAAAALRHAGPEEVDPHRPFQDLGFDSLAAVELRNRLRAATGLRLPATLVFDYPTPDALAGWLLGEVLPAGMGAALPAFGRLDDLEAALAALPPEDLRSSGLIDRLQTLLWKYGDPAVAGSEPGGDSADLTKATADEMFALLDRELGA</sequence>
<dbReference type="SUPFAM" id="SSF52151">
    <property type="entry name" value="FabD/lysophospholipase-like"/>
    <property type="match status" value="1"/>
</dbReference>
<dbReference type="SMART" id="SM00823">
    <property type="entry name" value="PKS_PP"/>
    <property type="match status" value="1"/>
</dbReference>
<comment type="caution">
    <text evidence="11">The sequence shown here is derived from an EMBL/GenBank/DDBJ whole genome shotgun (WGS) entry which is preliminary data.</text>
</comment>
<dbReference type="Pfam" id="PF16197">
    <property type="entry name" value="KAsynt_C_assoc"/>
    <property type="match status" value="1"/>
</dbReference>
<dbReference type="Pfam" id="PF08659">
    <property type="entry name" value="KR"/>
    <property type="match status" value="1"/>
</dbReference>
<feature type="domain" description="Ketosynthase family 3 (KS3)" evidence="10">
    <location>
        <begin position="34"/>
        <end position="459"/>
    </location>
</feature>
<protein>
    <submittedName>
        <fullName evidence="11">Type I polyketide synthase</fullName>
    </submittedName>
</protein>
<evidence type="ECO:0000256" key="4">
    <source>
        <dbReference type="ARBA" id="ARBA00022679"/>
    </source>
</evidence>
<evidence type="ECO:0000256" key="5">
    <source>
        <dbReference type="ARBA" id="ARBA00023194"/>
    </source>
</evidence>
<evidence type="ECO:0000259" key="10">
    <source>
        <dbReference type="PROSITE" id="PS52004"/>
    </source>
</evidence>
<dbReference type="InterPro" id="IPR006162">
    <property type="entry name" value="Ppantetheine_attach_site"/>
</dbReference>